<keyword evidence="5" id="KW-1185">Reference proteome</keyword>
<evidence type="ECO:0000313" key="5">
    <source>
        <dbReference type="Proteomes" id="UP001558713"/>
    </source>
</evidence>
<feature type="domain" description="FKB95-like N-terminal Kelch" evidence="3">
    <location>
        <begin position="104"/>
        <end position="379"/>
    </location>
</feature>
<dbReference type="InterPro" id="IPR001810">
    <property type="entry name" value="F-box_dom"/>
</dbReference>
<dbReference type="EMBL" id="JBANAX010000720">
    <property type="protein sequence ID" value="KAL1195726.1"/>
    <property type="molecule type" value="Genomic_DNA"/>
</dbReference>
<evidence type="ECO:0000313" key="4">
    <source>
        <dbReference type="EMBL" id="KAL1195726.1"/>
    </source>
</evidence>
<reference evidence="4 5" key="1">
    <citation type="submission" date="2024-04" db="EMBL/GenBank/DDBJ databases">
        <title>Genome assembly C_amara_ONT_v2.</title>
        <authorList>
            <person name="Yant L."/>
            <person name="Moore C."/>
            <person name="Slenker M."/>
        </authorList>
    </citation>
    <scope>NUCLEOTIDE SEQUENCE [LARGE SCALE GENOMIC DNA]</scope>
    <source>
        <tissue evidence="4">Leaf</tissue>
    </source>
</reference>
<sequence length="395" mass="45331">MVKITEIASDGGDPNKKPQKEDNQNENTIQQRVQNLPIDPPDDIVELILELVERCDYPNLSCINKTFHRVVFSPELFERRSSLGRTEHFLYTFIGFPSFGIPRWYILHRRNNSLRLSMIGSLPPLIPGSAVVTIGHEIYIFGGKLNPLMPPVPIVIVIDCRFHTWRRLPDMKRARCHAAAGVVDGKIYVIGGCVKQGRNWIEVFDVSSEIWGTVPDHQYPRTASFDGVFGLSVVMEDKIYILDRMCCLVYEPRRRRWESWGLGSQQRACWHWSSCVIDDMLYTIDPTRTLGYPILVFDPRDVVWRPVKGVGWSDLLNLAYFESRMANLGGKLVILGRSASMYGWDYSYMDSDIWCIVIALEKREDGEILGNVETRSRVLSCFMLPLIEHCRTVTV</sequence>
<proteinExistence type="predicted"/>
<feature type="region of interest" description="Disordered" evidence="1">
    <location>
        <begin position="1"/>
        <end position="25"/>
    </location>
</feature>
<dbReference type="Gene3D" id="2.120.10.80">
    <property type="entry name" value="Kelch-type beta propeller"/>
    <property type="match status" value="1"/>
</dbReference>
<name>A0ABD0ZP16_CARAN</name>
<dbReference type="AlphaFoldDB" id="A0ABD0ZP16"/>
<dbReference type="Pfam" id="PF00646">
    <property type="entry name" value="F-box"/>
    <property type="match status" value="1"/>
</dbReference>
<dbReference type="Pfam" id="PF25210">
    <property type="entry name" value="Kelch_FKB95"/>
    <property type="match status" value="1"/>
</dbReference>
<protein>
    <submittedName>
        <fullName evidence="4">F-box/kelch-repeat protein</fullName>
    </submittedName>
</protein>
<dbReference type="InterPro" id="IPR006652">
    <property type="entry name" value="Kelch_1"/>
</dbReference>
<dbReference type="SUPFAM" id="SSF117281">
    <property type="entry name" value="Kelch motif"/>
    <property type="match status" value="1"/>
</dbReference>
<feature type="compositionally biased region" description="Basic and acidic residues" evidence="1">
    <location>
        <begin position="13"/>
        <end position="23"/>
    </location>
</feature>
<dbReference type="PANTHER" id="PTHR24414:SF65">
    <property type="entry name" value="F-BOX DOMAIN-CONTAINING PROTEIN"/>
    <property type="match status" value="1"/>
</dbReference>
<evidence type="ECO:0000256" key="1">
    <source>
        <dbReference type="SAM" id="MobiDB-lite"/>
    </source>
</evidence>
<comment type="caution">
    <text evidence="4">The sequence shown here is derived from an EMBL/GenBank/DDBJ whole genome shotgun (WGS) entry which is preliminary data.</text>
</comment>
<dbReference type="InterPro" id="IPR050354">
    <property type="entry name" value="F-box/kelch-repeat_ARATH"/>
</dbReference>
<accession>A0ABD0ZP16</accession>
<dbReference type="PANTHER" id="PTHR24414">
    <property type="entry name" value="F-BOX/KELCH-REPEAT PROTEIN SKIP4"/>
    <property type="match status" value="1"/>
</dbReference>
<organism evidence="4 5">
    <name type="scientific">Cardamine amara subsp. amara</name>
    <dbReference type="NCBI Taxonomy" id="228776"/>
    <lineage>
        <taxon>Eukaryota</taxon>
        <taxon>Viridiplantae</taxon>
        <taxon>Streptophyta</taxon>
        <taxon>Embryophyta</taxon>
        <taxon>Tracheophyta</taxon>
        <taxon>Spermatophyta</taxon>
        <taxon>Magnoliopsida</taxon>
        <taxon>eudicotyledons</taxon>
        <taxon>Gunneridae</taxon>
        <taxon>Pentapetalae</taxon>
        <taxon>rosids</taxon>
        <taxon>malvids</taxon>
        <taxon>Brassicales</taxon>
        <taxon>Brassicaceae</taxon>
        <taxon>Cardamineae</taxon>
        <taxon>Cardamine</taxon>
    </lineage>
</organism>
<dbReference type="Proteomes" id="UP001558713">
    <property type="component" value="Unassembled WGS sequence"/>
</dbReference>
<evidence type="ECO:0000259" key="3">
    <source>
        <dbReference type="Pfam" id="PF25210"/>
    </source>
</evidence>
<evidence type="ECO:0000259" key="2">
    <source>
        <dbReference type="Pfam" id="PF00646"/>
    </source>
</evidence>
<dbReference type="InterPro" id="IPR015915">
    <property type="entry name" value="Kelch-typ_b-propeller"/>
</dbReference>
<dbReference type="SMART" id="SM00612">
    <property type="entry name" value="Kelch"/>
    <property type="match status" value="2"/>
</dbReference>
<feature type="domain" description="F-box" evidence="2">
    <location>
        <begin position="41"/>
        <end position="77"/>
    </location>
</feature>
<dbReference type="InterPro" id="IPR057499">
    <property type="entry name" value="Kelch_FKB95"/>
</dbReference>
<gene>
    <name evidence="4" type="ORF">V5N11_035705</name>
</gene>